<dbReference type="AlphaFoldDB" id="A0A814BTW0"/>
<dbReference type="EMBL" id="CAJNOH010000187">
    <property type="protein sequence ID" value="CAF0934576.1"/>
    <property type="molecule type" value="Genomic_DNA"/>
</dbReference>
<dbReference type="EMBL" id="CAJNOL010000240">
    <property type="protein sequence ID" value="CAF0955211.1"/>
    <property type="molecule type" value="Genomic_DNA"/>
</dbReference>
<comment type="caution">
    <text evidence="2">The sequence shown here is derived from an EMBL/GenBank/DDBJ whole genome shotgun (WGS) entry which is preliminary data.</text>
</comment>
<gene>
    <name evidence="3" type="ORF">JXQ802_LOCUS11900</name>
    <name evidence="2" type="ORF">PYM288_LOCUS11242</name>
</gene>
<evidence type="ECO:0000313" key="2">
    <source>
        <dbReference type="EMBL" id="CAF0934576.1"/>
    </source>
</evidence>
<sequence length="203" mass="22219">MNKVLFLLLVCAVGSAMSKMGMTFIKTAHDSRFGIDNFSCHAPAGFDGVKSCNAYTGDTDCETSLPVLCVNIDNSPRPAYPITDPGCTSCAMPYWFYFGWGRGNVASTTPVKASQFQTRQDIDAFCASTFGTGWKVESWNEMSKWISGMGGVDGLKYSGSEWTANADKMQSGGWGFFAYGNVRNDIRLWMHGPLDQSSTCWAH</sequence>
<accession>A0A814BTW0</accession>
<feature type="chain" id="PRO_5036223955" evidence="1">
    <location>
        <begin position="19"/>
        <end position="203"/>
    </location>
</feature>
<protein>
    <submittedName>
        <fullName evidence="2">Uncharacterized protein</fullName>
    </submittedName>
</protein>
<organism evidence="2 4">
    <name type="scientific">Rotaria sordida</name>
    <dbReference type="NCBI Taxonomy" id="392033"/>
    <lineage>
        <taxon>Eukaryota</taxon>
        <taxon>Metazoa</taxon>
        <taxon>Spiralia</taxon>
        <taxon>Gnathifera</taxon>
        <taxon>Rotifera</taxon>
        <taxon>Eurotatoria</taxon>
        <taxon>Bdelloidea</taxon>
        <taxon>Philodinida</taxon>
        <taxon>Philodinidae</taxon>
        <taxon>Rotaria</taxon>
    </lineage>
</organism>
<evidence type="ECO:0000256" key="1">
    <source>
        <dbReference type="SAM" id="SignalP"/>
    </source>
</evidence>
<keyword evidence="1" id="KW-0732">Signal</keyword>
<keyword evidence="5" id="KW-1185">Reference proteome</keyword>
<proteinExistence type="predicted"/>
<evidence type="ECO:0000313" key="3">
    <source>
        <dbReference type="EMBL" id="CAF0955211.1"/>
    </source>
</evidence>
<dbReference type="Proteomes" id="UP000663870">
    <property type="component" value="Unassembled WGS sequence"/>
</dbReference>
<reference evidence="2" key="1">
    <citation type="submission" date="2021-02" db="EMBL/GenBank/DDBJ databases">
        <authorList>
            <person name="Nowell W R."/>
        </authorList>
    </citation>
    <scope>NUCLEOTIDE SEQUENCE</scope>
</reference>
<dbReference type="Proteomes" id="UP000663854">
    <property type="component" value="Unassembled WGS sequence"/>
</dbReference>
<evidence type="ECO:0000313" key="4">
    <source>
        <dbReference type="Proteomes" id="UP000663854"/>
    </source>
</evidence>
<evidence type="ECO:0000313" key="5">
    <source>
        <dbReference type="Proteomes" id="UP000663870"/>
    </source>
</evidence>
<name>A0A814BTW0_9BILA</name>
<feature type="signal peptide" evidence="1">
    <location>
        <begin position="1"/>
        <end position="18"/>
    </location>
</feature>